<evidence type="ECO:0000256" key="5">
    <source>
        <dbReference type="ARBA" id="ARBA00022917"/>
    </source>
</evidence>
<keyword evidence="5" id="KW-0648">Protein biosynthesis</keyword>
<dbReference type="Gene3D" id="2.160.10.10">
    <property type="entry name" value="Hexapeptide repeat proteins"/>
    <property type="match status" value="1"/>
</dbReference>
<dbReference type="InterPro" id="IPR011004">
    <property type="entry name" value="Trimer_LpxA-like_sf"/>
</dbReference>
<keyword evidence="4" id="KW-0396">Initiation factor</keyword>
<feature type="region of interest" description="Disordered" evidence="7">
    <location>
        <begin position="421"/>
        <end position="453"/>
    </location>
</feature>
<evidence type="ECO:0000256" key="1">
    <source>
        <dbReference type="ARBA" id="ARBA00004514"/>
    </source>
</evidence>
<dbReference type="Pfam" id="PF25084">
    <property type="entry name" value="LbH_EIF2B"/>
    <property type="match status" value="1"/>
</dbReference>
<dbReference type="Gene3D" id="1.25.40.180">
    <property type="match status" value="1"/>
</dbReference>
<keyword evidence="3" id="KW-0963">Cytoplasm</keyword>
<protein>
    <recommendedName>
        <fullName evidence="8">EIF2B subunit epsilon/gamma LbH domain-containing protein</fullName>
    </recommendedName>
</protein>
<name>A0ABP0V8Q6_9BRYO</name>
<evidence type="ECO:0000256" key="6">
    <source>
        <dbReference type="ARBA" id="ARBA00046432"/>
    </source>
</evidence>
<dbReference type="InterPro" id="IPR056764">
    <property type="entry name" value="LbH_EIF2B3/5"/>
</dbReference>
<evidence type="ECO:0000313" key="10">
    <source>
        <dbReference type="Proteomes" id="UP001497444"/>
    </source>
</evidence>
<dbReference type="InterPro" id="IPR029044">
    <property type="entry name" value="Nucleotide-diphossugar_trans"/>
</dbReference>
<evidence type="ECO:0000313" key="9">
    <source>
        <dbReference type="EMBL" id="CAK9250502.1"/>
    </source>
</evidence>
<reference evidence="9" key="1">
    <citation type="submission" date="2024-02" db="EMBL/GenBank/DDBJ databases">
        <authorList>
            <consortium name="ELIXIR-Norway"/>
            <consortium name="Elixir Norway"/>
        </authorList>
    </citation>
    <scope>NUCLEOTIDE SEQUENCE</scope>
</reference>
<feature type="non-terminal residue" evidence="9">
    <location>
        <position position="1"/>
    </location>
</feature>
<feature type="compositionally biased region" description="Acidic residues" evidence="7">
    <location>
        <begin position="421"/>
        <end position="430"/>
    </location>
</feature>
<dbReference type="Gene3D" id="3.90.550.10">
    <property type="entry name" value="Spore Coat Polysaccharide Biosynthesis Protein SpsA, Chain A"/>
    <property type="match status" value="1"/>
</dbReference>
<comment type="subunit">
    <text evidence="6">Component of the translation initiation factor 2B (eIF2B) complex which is a heterodecamer of two sets of five different subunits: alpha, beta, gamma, delta and epsilon. Subunits alpha, beta and delta comprise a regulatory subcomplex and subunits epsilon and gamma comprise a catalytic subcomplex. Within the complex, the hexameric regulatory complex resides at the center, with the two heterodimeric catalytic subcomplexes bound on opposite sides.</text>
</comment>
<evidence type="ECO:0000259" key="8">
    <source>
        <dbReference type="Pfam" id="PF25084"/>
    </source>
</evidence>
<feature type="compositionally biased region" description="Basic and acidic residues" evidence="7">
    <location>
        <begin position="444"/>
        <end position="453"/>
    </location>
</feature>
<comment type="similarity">
    <text evidence="2">Belongs to the eIF-2B gamma/epsilon subunits family.</text>
</comment>
<organism evidence="9 10">
    <name type="scientific">Sphagnum jensenii</name>
    <dbReference type="NCBI Taxonomy" id="128206"/>
    <lineage>
        <taxon>Eukaryota</taxon>
        <taxon>Viridiplantae</taxon>
        <taxon>Streptophyta</taxon>
        <taxon>Embryophyta</taxon>
        <taxon>Bryophyta</taxon>
        <taxon>Sphagnophytina</taxon>
        <taxon>Sphagnopsida</taxon>
        <taxon>Sphagnales</taxon>
        <taxon>Sphagnaceae</taxon>
        <taxon>Sphagnum</taxon>
    </lineage>
</organism>
<comment type="caution">
    <text evidence="9">The sequence shown here is derived from an EMBL/GenBank/DDBJ whole genome shotgun (WGS) entry which is preliminary data.</text>
</comment>
<dbReference type="SUPFAM" id="SSF51161">
    <property type="entry name" value="Trimeric LpxA-like enzymes"/>
    <property type="match status" value="1"/>
</dbReference>
<dbReference type="SUPFAM" id="SSF53448">
    <property type="entry name" value="Nucleotide-diphospho-sugar transferases"/>
    <property type="match status" value="1"/>
</dbReference>
<feature type="domain" description="EIF2B subunit epsilon/gamma LbH" evidence="8">
    <location>
        <begin position="266"/>
        <end position="370"/>
    </location>
</feature>
<dbReference type="PANTHER" id="PTHR45887:SF1">
    <property type="entry name" value="TRANSLATION INITIATION FACTOR EIF-2B SUBUNIT EPSILON"/>
    <property type="match status" value="1"/>
</dbReference>
<evidence type="ECO:0000256" key="7">
    <source>
        <dbReference type="SAM" id="MobiDB-lite"/>
    </source>
</evidence>
<dbReference type="InterPro" id="IPR051956">
    <property type="entry name" value="eIF2B_epsilon"/>
</dbReference>
<keyword evidence="10" id="KW-1185">Reference proteome</keyword>
<evidence type="ECO:0000256" key="3">
    <source>
        <dbReference type="ARBA" id="ARBA00022490"/>
    </source>
</evidence>
<dbReference type="Proteomes" id="UP001497444">
    <property type="component" value="Unassembled WGS sequence"/>
</dbReference>
<evidence type="ECO:0000256" key="2">
    <source>
        <dbReference type="ARBA" id="ARBA00007878"/>
    </source>
</evidence>
<gene>
    <name evidence="9" type="ORF">CSSPJE1EN1_LOCUS25880</name>
</gene>
<accession>A0ABP0V8Q6</accession>
<comment type="subcellular location">
    <subcellularLocation>
        <location evidence="1">Cytoplasm</location>
        <location evidence="1">Cytosol</location>
    </subcellularLocation>
</comment>
<sequence>VLLPLVNRPLLEYTLQMLKSAGIQETFIFSCAHSQQIKQFVLEWQRFSANNSMSVSVFASETFQSMGDAMRELDAKAIIKSDFILIFGDSIGNLPLQEIRAQHKKNRQSDKGCVMTTVFRRAKPNHRIRSVEDEFVIVVHSFTNKIFHFEKVMNNRKLQIPLNIFRENPSVTIHHDLHDTHLSICSINVPPLFTDNFDYETRDAFINGIIVHEELLGNSIYSHIVDSGYSARVINIAAYDRVSRDILQRYTHPTVPDMQNNCTYQRHNIYKKSGVHLAVDTKIQQNVAIGTGTAFGNKSFITDSTVGSHCRIGNNVIIEDSYIWNDVIIEDNCVLKKCIIADRVHLKPNVKINAGSIVSFDVILGPNIELKPFSRINFDPSVENENFDESIVGKEGKGYLYCEETDSSVEEEDLAQDIWGETDEENEDDDRFTNSTTFSDNSSDDERNISPPNDELKVFYDEVVDSLQRGIEEKVKCENLILEINSS</sequence>
<feature type="non-terminal residue" evidence="9">
    <location>
        <position position="487"/>
    </location>
</feature>
<dbReference type="EMBL" id="CAXAQS010000180">
    <property type="protein sequence ID" value="CAK9250502.1"/>
    <property type="molecule type" value="Genomic_DNA"/>
</dbReference>
<proteinExistence type="inferred from homology"/>
<evidence type="ECO:0000256" key="4">
    <source>
        <dbReference type="ARBA" id="ARBA00022540"/>
    </source>
</evidence>
<dbReference type="PANTHER" id="PTHR45887">
    <property type="entry name" value="TRANSLATION INITIATION FACTOR EIF-2B SUBUNIT EPSILON"/>
    <property type="match status" value="1"/>
</dbReference>